<dbReference type="Gene3D" id="3.10.50.10">
    <property type="match status" value="1"/>
</dbReference>
<dbReference type="RefSeq" id="WP_161700413.1">
    <property type="nucleotide sequence ID" value="NZ_JAAAMU010000009.1"/>
</dbReference>
<dbReference type="PANTHER" id="PTHR46066">
    <property type="entry name" value="CHITINASE DOMAIN-CONTAINING PROTEIN 1 FAMILY MEMBER"/>
    <property type="match status" value="1"/>
</dbReference>
<evidence type="ECO:0000313" key="3">
    <source>
        <dbReference type="Proteomes" id="UP000558113"/>
    </source>
</evidence>
<dbReference type="AlphaFoldDB" id="A0A7X5C263"/>
<evidence type="ECO:0000256" key="1">
    <source>
        <dbReference type="SAM" id="Phobius"/>
    </source>
</evidence>
<evidence type="ECO:0000313" key="2">
    <source>
        <dbReference type="EMBL" id="NBC70950.1"/>
    </source>
</evidence>
<dbReference type="InterPro" id="IPR029070">
    <property type="entry name" value="Chitinase_insertion_sf"/>
</dbReference>
<proteinExistence type="predicted"/>
<keyword evidence="3" id="KW-1185">Reference proteome</keyword>
<comment type="caution">
    <text evidence="2">The sequence shown here is derived from an EMBL/GenBank/DDBJ whole genome shotgun (WGS) entry which is preliminary data.</text>
</comment>
<dbReference type="OrthoDB" id="1633417at2"/>
<accession>A0A7X5C263</accession>
<keyword evidence="1" id="KW-0812">Transmembrane</keyword>
<organism evidence="2 3">
    <name type="scientific">Paenibacillus sacheonensis</name>
    <dbReference type="NCBI Taxonomy" id="742054"/>
    <lineage>
        <taxon>Bacteria</taxon>
        <taxon>Bacillati</taxon>
        <taxon>Bacillota</taxon>
        <taxon>Bacilli</taxon>
        <taxon>Bacillales</taxon>
        <taxon>Paenibacillaceae</taxon>
        <taxon>Paenibacillus</taxon>
    </lineage>
</organism>
<dbReference type="Proteomes" id="UP000558113">
    <property type="component" value="Unassembled WGS sequence"/>
</dbReference>
<reference evidence="2 3" key="1">
    <citation type="submission" date="2020-01" db="EMBL/GenBank/DDBJ databases">
        <title>Paenibacillus soybeanensis sp. nov. isolated from the nodules of soybean (Glycine max(L.) Merr).</title>
        <authorList>
            <person name="Wang H."/>
        </authorList>
    </citation>
    <scope>NUCLEOTIDE SEQUENCE [LARGE SCALE GENOMIC DNA]</scope>
    <source>
        <strain evidence="2 3">DSM 23054</strain>
    </source>
</reference>
<keyword evidence="1" id="KW-1133">Transmembrane helix</keyword>
<keyword evidence="1" id="KW-0472">Membrane</keyword>
<dbReference type="Gene3D" id="3.20.20.80">
    <property type="entry name" value="Glycosidases"/>
    <property type="match status" value="1"/>
</dbReference>
<dbReference type="SUPFAM" id="SSF51445">
    <property type="entry name" value="(Trans)glycosidases"/>
    <property type="match status" value="1"/>
</dbReference>
<sequence>MSDVRRGRKYRRGRKTAWTWWVIAAALVTVVLFVALANGGLGRGKSRNELPAGNAADLPLTLSAWIVDWQWEAGVADLEAVASGLNGGVQAFAAYFGADASLYYTNEDQKAWPEVLAAAKRAVNGRTLLTVVNDRYETDGSSGEQKDPALITELMASESSRGKHMSELLEAVAAKGFDGLELDYERVPNGAWETYGRFIGDLYGRLHAEGKTLRVVLESRAPLEKLNLPAGPDYVMMAYNLYGGFSGPGPKADAAFISQLAARMESLPGDNAIALSLGGFDWTADKQAVSVTEVQAAELAKGGSAEPASRDDASGSLHFRYTDGAGITHTVWYADAETLKRWIGAARSAGVHDIALWRLGGLSEEMREWVKGLRNSSIEAAKASTPP</sequence>
<dbReference type="InterPro" id="IPR017853">
    <property type="entry name" value="GH"/>
</dbReference>
<gene>
    <name evidence="2" type="ORF">GT003_18270</name>
</gene>
<feature type="transmembrane region" description="Helical" evidence="1">
    <location>
        <begin position="20"/>
        <end position="41"/>
    </location>
</feature>
<name>A0A7X5C263_9BACL</name>
<dbReference type="PANTHER" id="PTHR46066:SF2">
    <property type="entry name" value="CHITINASE DOMAIN-CONTAINING PROTEIN 1"/>
    <property type="match status" value="1"/>
</dbReference>
<protein>
    <submittedName>
        <fullName evidence="2">Glycosyl hydrolase</fullName>
    </submittedName>
</protein>
<dbReference type="GO" id="GO:0016787">
    <property type="term" value="F:hydrolase activity"/>
    <property type="evidence" value="ECO:0007669"/>
    <property type="project" value="UniProtKB-KW"/>
</dbReference>
<keyword evidence="2" id="KW-0378">Hydrolase</keyword>
<dbReference type="EMBL" id="JAAAMU010000009">
    <property type="protein sequence ID" value="NBC70950.1"/>
    <property type="molecule type" value="Genomic_DNA"/>
</dbReference>